<keyword evidence="1" id="KW-0812">Transmembrane</keyword>
<dbReference type="RefSeq" id="WP_378749016.1">
    <property type="nucleotide sequence ID" value="NZ_JBHSSV010000001.1"/>
</dbReference>
<keyword evidence="1" id="KW-1133">Transmembrane helix</keyword>
<keyword evidence="1" id="KW-0472">Membrane</keyword>
<protein>
    <recommendedName>
        <fullName evidence="2">PH domain-containing protein</fullName>
    </recommendedName>
</protein>
<gene>
    <name evidence="3" type="ORF">ACFQZV_09765</name>
</gene>
<name>A0ABW2ZTK3_9MICO</name>
<feature type="transmembrane region" description="Helical" evidence="1">
    <location>
        <begin position="6"/>
        <end position="26"/>
    </location>
</feature>
<reference evidence="4" key="1">
    <citation type="journal article" date="2019" name="Int. J. Syst. Evol. Microbiol.">
        <title>The Global Catalogue of Microorganisms (GCM) 10K type strain sequencing project: providing services to taxonomists for standard genome sequencing and annotation.</title>
        <authorList>
            <consortium name="The Broad Institute Genomics Platform"/>
            <consortium name="The Broad Institute Genome Sequencing Center for Infectious Disease"/>
            <person name="Wu L."/>
            <person name="Ma J."/>
        </authorList>
    </citation>
    <scope>NUCLEOTIDE SEQUENCE [LARGE SCALE GENOMIC DNA]</scope>
    <source>
        <strain evidence="4">CCUG 50754</strain>
    </source>
</reference>
<evidence type="ECO:0000313" key="4">
    <source>
        <dbReference type="Proteomes" id="UP001597042"/>
    </source>
</evidence>
<proteinExistence type="predicted"/>
<keyword evidence="4" id="KW-1185">Reference proteome</keyword>
<dbReference type="InterPro" id="IPR057446">
    <property type="entry name" value="PH_bac"/>
</dbReference>
<dbReference type="EMBL" id="JBHTIM010000001">
    <property type="protein sequence ID" value="MFD0781576.1"/>
    <property type="molecule type" value="Genomic_DNA"/>
</dbReference>
<evidence type="ECO:0000259" key="2">
    <source>
        <dbReference type="Pfam" id="PF25362"/>
    </source>
</evidence>
<comment type="caution">
    <text evidence="3">The sequence shown here is derived from an EMBL/GenBank/DDBJ whole genome shotgun (WGS) entry which is preliminary data.</text>
</comment>
<dbReference type="Proteomes" id="UP001597042">
    <property type="component" value="Unassembled WGS sequence"/>
</dbReference>
<evidence type="ECO:0000256" key="1">
    <source>
        <dbReference type="SAM" id="Phobius"/>
    </source>
</evidence>
<evidence type="ECO:0000313" key="3">
    <source>
        <dbReference type="EMBL" id="MFD0781576.1"/>
    </source>
</evidence>
<feature type="domain" description="PH" evidence="2">
    <location>
        <begin position="46"/>
        <end position="149"/>
    </location>
</feature>
<accession>A0ABW2ZTK3</accession>
<organism evidence="3 4">
    <name type="scientific">Microbacterium koreense</name>
    <dbReference type="NCBI Taxonomy" id="323761"/>
    <lineage>
        <taxon>Bacteria</taxon>
        <taxon>Bacillati</taxon>
        <taxon>Actinomycetota</taxon>
        <taxon>Actinomycetes</taxon>
        <taxon>Micrococcales</taxon>
        <taxon>Microbacteriaceae</taxon>
        <taxon>Microbacterium</taxon>
    </lineage>
</organism>
<dbReference type="Pfam" id="PF25362">
    <property type="entry name" value="bPH_11"/>
    <property type="match status" value="1"/>
</dbReference>
<sequence length="168" mass="18372">MTREAAVLVMVGVAVLILGLAAWGWWRRTRRDSGLTAPVGELPERARIRADVAGLYVATTAHGQPLERLAVRGLAFRSRADLVVSEAGLALDLTGKPRVVIARDRIIEVAQATVAIDRVVEKDGLVRLTWRVDDTTVDSYFRPQDRSSRSLTELISSTITPIQTGTDV</sequence>